<name>A0A926EK20_9FIRM</name>
<dbReference type="AlphaFoldDB" id="A0A926EK20"/>
<keyword evidence="8" id="KW-1185">Reference proteome</keyword>
<keyword evidence="2" id="KW-0813">Transport</keyword>
<evidence type="ECO:0000256" key="5">
    <source>
        <dbReference type="PIRSR" id="PIRSR019574-1"/>
    </source>
</evidence>
<dbReference type="EMBL" id="JACRTD010000001">
    <property type="protein sequence ID" value="MBC8583991.1"/>
    <property type="molecule type" value="Genomic_DNA"/>
</dbReference>
<accession>A0A926EK20</accession>
<evidence type="ECO:0000256" key="3">
    <source>
        <dbReference type="ARBA" id="ARBA00022729"/>
    </source>
</evidence>
<dbReference type="GO" id="GO:0019808">
    <property type="term" value="F:polyamine binding"/>
    <property type="evidence" value="ECO:0007669"/>
    <property type="project" value="InterPro"/>
</dbReference>
<keyword evidence="4" id="KW-0574">Periplasm</keyword>
<dbReference type="PROSITE" id="PS51257">
    <property type="entry name" value="PROKAR_LIPOPROTEIN"/>
    <property type="match status" value="1"/>
</dbReference>
<dbReference type="PANTHER" id="PTHR30222">
    <property type="entry name" value="SPERMIDINE/PUTRESCINE-BINDING PERIPLASMIC PROTEIN"/>
    <property type="match status" value="1"/>
</dbReference>
<feature type="chain" id="PRO_5038669661" evidence="6">
    <location>
        <begin position="25"/>
        <end position="343"/>
    </location>
</feature>
<dbReference type="Pfam" id="PF13416">
    <property type="entry name" value="SBP_bac_8"/>
    <property type="match status" value="1"/>
</dbReference>
<dbReference type="RefSeq" id="WP_262393849.1">
    <property type="nucleotide sequence ID" value="NZ_JACRTD010000001.1"/>
</dbReference>
<dbReference type="Proteomes" id="UP000623678">
    <property type="component" value="Unassembled WGS sequence"/>
</dbReference>
<dbReference type="Gene3D" id="3.40.190.10">
    <property type="entry name" value="Periplasmic binding protein-like II"/>
    <property type="match status" value="2"/>
</dbReference>
<comment type="subcellular location">
    <subcellularLocation>
        <location evidence="1">Periplasm</location>
    </subcellularLocation>
</comment>
<protein>
    <submittedName>
        <fullName evidence="7">Spermidine/putrescine ABC transporter substrate-binding protein</fullName>
    </submittedName>
</protein>
<evidence type="ECO:0000313" key="7">
    <source>
        <dbReference type="EMBL" id="MBC8583991.1"/>
    </source>
</evidence>
<dbReference type="InterPro" id="IPR006059">
    <property type="entry name" value="SBP"/>
</dbReference>
<dbReference type="GO" id="GO:0042597">
    <property type="term" value="C:periplasmic space"/>
    <property type="evidence" value="ECO:0007669"/>
    <property type="project" value="UniProtKB-SubCell"/>
</dbReference>
<feature type="signal peptide" evidence="6">
    <location>
        <begin position="1"/>
        <end position="24"/>
    </location>
</feature>
<dbReference type="PRINTS" id="PR00909">
    <property type="entry name" value="SPERMDNBNDNG"/>
</dbReference>
<proteinExistence type="predicted"/>
<evidence type="ECO:0000256" key="4">
    <source>
        <dbReference type="ARBA" id="ARBA00022764"/>
    </source>
</evidence>
<dbReference type="PIRSF" id="PIRSF019574">
    <property type="entry name" value="Periplasmic_polyamine_BP"/>
    <property type="match status" value="1"/>
</dbReference>
<organism evidence="7 8">
    <name type="scientific">Youxingia wuxianensis</name>
    <dbReference type="NCBI Taxonomy" id="2763678"/>
    <lineage>
        <taxon>Bacteria</taxon>
        <taxon>Bacillati</taxon>
        <taxon>Bacillota</taxon>
        <taxon>Clostridia</taxon>
        <taxon>Eubacteriales</taxon>
        <taxon>Oscillospiraceae</taxon>
        <taxon>Youxingia</taxon>
    </lineage>
</organism>
<evidence type="ECO:0000313" key="8">
    <source>
        <dbReference type="Proteomes" id="UP000623678"/>
    </source>
</evidence>
<dbReference type="CDD" id="cd13590">
    <property type="entry name" value="PBP2_PotD_PotF_like"/>
    <property type="match status" value="1"/>
</dbReference>
<dbReference type="InterPro" id="IPR001188">
    <property type="entry name" value="Sperm_putr-bd"/>
</dbReference>
<reference evidence="7" key="1">
    <citation type="submission" date="2020-08" db="EMBL/GenBank/DDBJ databases">
        <title>Genome public.</title>
        <authorList>
            <person name="Liu C."/>
            <person name="Sun Q."/>
        </authorList>
    </citation>
    <scope>NUCLEOTIDE SEQUENCE</scope>
    <source>
        <strain evidence="7">NSJ-64</strain>
    </source>
</reference>
<feature type="binding site" evidence="5">
    <location>
        <position position="87"/>
    </location>
    <ligand>
        <name>spermidine</name>
        <dbReference type="ChEBI" id="CHEBI:57834"/>
    </ligand>
</feature>
<sequence>MKNSKKWIAAVLAAIMVLTLGMTGCSPKEEKVLNIFTWADYFPADILEEFTQETGIKVNYSTFESNEEMLMKLESGGEYDLVLASDYIIDIARGENLLAKLDKEQIPNFANIDPGFQGKFYDEENEYTVPYAAGIPLIIYNPEMTDLDIKGYEDLWDSSLADSIVIMDDARNVIGITLKTMGESFNVTDAAVLEQAKEKLLQLKPNIRALDYSTPYNLMISGETAVGYMFTSQIITCLNENPNLKVVYPEEGLGFGIDSCFVPETAPHKDNAFAFLNFILDGERSARISDQIFYISCNTAAADYLENKVLSISSEMIEGAEFIKDVGEATEIYDSIWSEFKLN</sequence>
<evidence type="ECO:0000256" key="2">
    <source>
        <dbReference type="ARBA" id="ARBA00022448"/>
    </source>
</evidence>
<comment type="caution">
    <text evidence="7">The sequence shown here is derived from an EMBL/GenBank/DDBJ whole genome shotgun (WGS) entry which is preliminary data.</text>
</comment>
<dbReference type="GO" id="GO:0015846">
    <property type="term" value="P:polyamine transport"/>
    <property type="evidence" value="ECO:0007669"/>
    <property type="project" value="InterPro"/>
</dbReference>
<dbReference type="SUPFAM" id="SSF53850">
    <property type="entry name" value="Periplasmic binding protein-like II"/>
    <property type="match status" value="1"/>
</dbReference>
<evidence type="ECO:0000256" key="6">
    <source>
        <dbReference type="SAM" id="SignalP"/>
    </source>
</evidence>
<dbReference type="PANTHER" id="PTHR30222:SF17">
    <property type="entry name" value="SPERMIDINE_PUTRESCINE-BINDING PERIPLASMIC PROTEIN"/>
    <property type="match status" value="1"/>
</dbReference>
<keyword evidence="3 6" id="KW-0732">Signal</keyword>
<gene>
    <name evidence="7" type="ORF">H8705_00095</name>
</gene>
<evidence type="ECO:0000256" key="1">
    <source>
        <dbReference type="ARBA" id="ARBA00004418"/>
    </source>
</evidence>